<proteinExistence type="predicted"/>
<keyword evidence="1" id="KW-0614">Plasmid</keyword>
<name>A0ABY7XJM3_9BACL</name>
<reference evidence="1 2" key="1">
    <citation type="submission" date="2023-02" db="EMBL/GenBank/DDBJ databases">
        <title>Pathogen: clinical or host-associated sample.</title>
        <authorList>
            <person name="Hergert J."/>
            <person name="Casey R."/>
            <person name="Wagner J."/>
            <person name="Young E.L."/>
            <person name="Oakeson K.F."/>
        </authorList>
    </citation>
    <scope>NUCLEOTIDE SEQUENCE [LARGE SCALE GENOMIC DNA]</scope>
    <source>
        <strain evidence="1 2">2022CK-00829</strain>
        <plasmid evidence="1 2">unnamed1</plasmid>
    </source>
</reference>
<geneLocation type="plasmid" evidence="1 2">
    <name>unnamed1</name>
</geneLocation>
<dbReference type="EMBL" id="CP118109">
    <property type="protein sequence ID" value="WDI05065.1"/>
    <property type="molecule type" value="Genomic_DNA"/>
</dbReference>
<gene>
    <name evidence="1" type="ORF">PUW25_26205</name>
</gene>
<evidence type="ECO:0000313" key="2">
    <source>
        <dbReference type="Proteomes" id="UP001221519"/>
    </source>
</evidence>
<organism evidence="1 2">
    <name type="scientific">Paenibacillus urinalis</name>
    <dbReference type="NCBI Taxonomy" id="521520"/>
    <lineage>
        <taxon>Bacteria</taxon>
        <taxon>Bacillati</taxon>
        <taxon>Bacillota</taxon>
        <taxon>Bacilli</taxon>
        <taxon>Bacillales</taxon>
        <taxon>Paenibacillaceae</taxon>
        <taxon>Paenibacillus</taxon>
    </lineage>
</organism>
<dbReference type="RefSeq" id="WP_274338673.1">
    <property type="nucleotide sequence ID" value="NZ_CP118109.1"/>
</dbReference>
<evidence type="ECO:0000313" key="1">
    <source>
        <dbReference type="EMBL" id="WDI05065.1"/>
    </source>
</evidence>
<protein>
    <submittedName>
        <fullName evidence="1">Uncharacterized protein</fullName>
    </submittedName>
</protein>
<keyword evidence="2" id="KW-1185">Reference proteome</keyword>
<dbReference type="Proteomes" id="UP001221519">
    <property type="component" value="Plasmid unnamed1"/>
</dbReference>
<sequence>MELMQEYRKRFRQSTASEILERIRSSGVIEGRMKRSYEYGKSMFEEEIRAELERSLTRRVSDAIELPYVGMPNNELNRARLTGEVQRTLEELRGGNLRGAIPPVFKESRL</sequence>
<accession>A0ABY7XJM3</accession>